<dbReference type="Pfam" id="PF00680">
    <property type="entry name" value="RdRP_1"/>
    <property type="match status" value="1"/>
</dbReference>
<keyword evidence="13" id="KW-0788">Thiol protease</keyword>
<feature type="domain" description="RdRp catalytic" evidence="23">
    <location>
        <begin position="1513"/>
        <end position="1638"/>
    </location>
</feature>
<keyword evidence="7" id="KW-0167">Capsid protein</keyword>
<dbReference type="Gene3D" id="6.10.250.3230">
    <property type="match status" value="1"/>
</dbReference>
<dbReference type="InterPro" id="IPR027417">
    <property type="entry name" value="P-loop_NTPase"/>
</dbReference>
<evidence type="ECO:0000256" key="17">
    <source>
        <dbReference type="ARBA" id="ARBA00023200"/>
    </source>
</evidence>
<dbReference type="SUPFAM" id="SSF56672">
    <property type="entry name" value="DNA/RNA polymerases"/>
    <property type="match status" value="1"/>
</dbReference>
<dbReference type="InterPro" id="IPR014759">
    <property type="entry name" value="Helicase_SF3_ssRNA_vir"/>
</dbReference>
<comment type="function">
    <text evidence="19">Displays NTPase activity, but no helicase activity. Induces the formation of convoluted membranes derived from the host ER. These remodeled membranes probably form the viral factories that contain the replication complex. Together with NS2 and NS4, initiates the formation of the replication complex.</text>
</comment>
<sequence>MNGWGTNNLSSFLFLSSSFYADTINDFRLATYCSIRLHTLCLRSANHSTCHYQTSKMETLPKPSEYALALEAFGCAPCAKAYLAYRTAKCHHRGKRGSFQYGSRLAEKDHERTCKSHSLSGPDPLQGLPADDFWRSIRTIETNTTNCHLCAAIYTAAYYRTGISYEEWCNTRPIGFAIRRHSPNCAVIGNNLELQGGGPSRMAGPPTSRQYLRSTYASTPSGPADESLLTTIAHAIGDENITTDGLISTVSKMAKVQNPKTTLAQAWRQFGADSATDRAVAMLTAVTLWANDNRLMEDHSATLSRLQRSTPAQGSWTATLKAKISVIEDWFKARGFYHHLRAIMEVTSELLSVFANGHQSIDALLQAMKPIPLMALILTWDGTPLGFATLLFGVLQLYGLLDADTISGCAHAVVEALAAFAERVFPRMNDLHPDIEPQSTTAFAAAFGCMIVVWVIGHLPRDIAGELKRAAATATSLLALFKIAKLAFDLARKHITTRHVNNITDRVLQASIDVVKPAQTSSASNRRAQMAALKKLQEEISTHMVKLDYAPHAVTLKALNATITQLIVRLNMIEGQGAHRNPPVGVVLCGPPGIGKTTLAMHLLDKVNPDVVHSNFTMHVDHHDSYSGEDTCLWDEFDTDPNANFVEGVIGIFNRTAYPLNNDLAENKGRVFTSKFVVMTSNTDTPVQPDHPRAHAFYRRLIFFDVKSPALERFARENPGVDPPPALFQDDFSHLTITRRPFLAYNSKGDTLEGTRVTPIRCSIAAVVKEVTARLDDFEPQSAPKQAIGLIVPKELAADVRTELLHKFTTNNSFVKLFERRGALTTQDLANPRGGHTIVTSEVEDPLIDDWYVVTNVNQAMSDLNTMLGLCPKLPHDVNMGFRTRLFRSVIHSGALPPSALPPSATYECKRLGDFIAVLGRVYGSSMLPILVKIAGKVELKSWTAFFASLADLTWGHNYHAYSIHTETGVFTIYTHEYMSVFCHTKDNEWVQTAPQPPPASALTTWDLFKSICRSICRIFVSHLNAAATATALVYYARLINAQPQTGGRGQVRNYQAGVALSDQEYDTWREYNTRVDARATVNDFIAARESLARNAPITSERVSQLARWLQARAPNDLEPQTGGYADFTRPLLRADGTRCGWAVHIGNGRYAVNTHGLDDAHSIDGAEFTILRRSANDISVVTSAIIPHAATLGQGPPVRAWDNRTCHNVYEHDARSRAINTTGWVAHVAGGSYKGDCGLPYFNSIGQVCGIHSGLYTGTRQAVISKFDCNTKPPTTWRGLQVENSGLMLGPLRKGTAYVRSVAHPTRYSWEDTEPAPYGGADPRNLMTQEKILANQLVPYLEPSLPIHPVVPEAADYVARHLRALLSFTPAPQIEPLTLALRRLDLTTTCGPFVPGLKKEYFAMTPDGPVMKPGTELSRHLDSTLAIASTGQPVCHAYQLALKDELLPTRKVVESRKRLLWGTDVGIVTLAAMVWGQLLDNLKSVVVASPIAVGCQMDSTYPATIVAQIQDKHTLCLDYRKWDSTMHPEVIHAAVNILCDMVPNTPLTESLRKTLTSQPVGYFMDKKITALRGLPSGMPATSVVNSVCHCIYFVSSLWLGEDSVGIARTRDPLSRNRIWTYGDDCIYALEPRAAAIYDQIIESAKILGLSPTAADKTQNYVLDGTLSFLKRDIIPLNDLVVARLDLGSILRQAVWVRCGHNSDHTVPRLPTDTTTRTVQIQEALLALALHGPETYSRWTPLFQNTIQAEGLLCEVEPWETCMMLYRSRYFTADPYSNQLLAEGDMQTNSVQNELEFQNGPGDSNSPSSSSPTGNADAAAGGTVQTSYTPSSLVAATAGGPVPESAALAMLGAGAPSTLPEGVAGLFVSSARFTWNNSQPVRTILGTVTLSPDANPFLKLLASMYAGWSGGMQVRIQISGSGMYGGRLIATIVPPGVNPTDVQNPTAYPHVIIDARVPEPVELYLPDIRRAAYHTTEAQSDPTTTLLITVSSPLLNPFAQANSTTSAVEVTVYTTPAPDFSFCLLTEPRETISQVLDVLGNSTALWESQDGSGALTSFVTQTSIRWEYNHYAANGTTTGWGNTQFEPIVLDIVSPPAISGSIIWKFMPLKVRPVQYNVDDFPWPDSEIPPALPPYMIATNLSSDVADTLLVGSGFTVLPFKSNYSQGVDGNFGFETARNACFLYGKRTDSDQNGGKAIRFTGYEILNPDGSLYINMNCFDPDMSHIICFPSIFYTRSGLKISTLMSPNARFGTPTPGNSMISFQNVAQSFPNTSAKPNPYTFHTSQPLNLARALLMHPPSFSDSMMAVFRLTNNSQSFEVGLRADGYMMTGGDANTTVALTEPFEITFTGYVPVTSRLVGPKVPARKRTWQQ</sequence>
<keyword evidence="15" id="KW-0946">Virion</keyword>
<dbReference type="InterPro" id="IPR001205">
    <property type="entry name" value="RNA-dir_pol_C"/>
</dbReference>
<dbReference type="GO" id="GO:0030430">
    <property type="term" value="C:host cell cytoplasm"/>
    <property type="evidence" value="ECO:0007669"/>
    <property type="project" value="UniProtKB-SubCell"/>
</dbReference>
<evidence type="ECO:0000259" key="23">
    <source>
        <dbReference type="PROSITE" id="PS50507"/>
    </source>
</evidence>
<dbReference type="Pfam" id="PF00910">
    <property type="entry name" value="RNA_helicase"/>
    <property type="match status" value="1"/>
</dbReference>
<dbReference type="InterPro" id="IPR004005">
    <property type="entry name" value="Calicivirus_coat"/>
</dbReference>
<proteinExistence type="predicted"/>
<evidence type="ECO:0000256" key="10">
    <source>
        <dbReference type="ARBA" id="ARBA00022695"/>
    </source>
</evidence>
<dbReference type="PRINTS" id="PR00918">
    <property type="entry name" value="CALICVIRUSNS"/>
</dbReference>
<evidence type="ECO:0000256" key="2">
    <source>
        <dbReference type="ARBA" id="ARBA00004328"/>
    </source>
</evidence>
<evidence type="ECO:0000256" key="20">
    <source>
        <dbReference type="ARBA" id="ARBA00046180"/>
    </source>
</evidence>
<feature type="compositionally biased region" description="Low complexity" evidence="22">
    <location>
        <begin position="1799"/>
        <end position="1815"/>
    </location>
</feature>
<evidence type="ECO:0000256" key="6">
    <source>
        <dbReference type="ARBA" id="ARBA00022553"/>
    </source>
</evidence>
<evidence type="ECO:0000256" key="13">
    <source>
        <dbReference type="ARBA" id="ARBA00022807"/>
    </source>
</evidence>
<comment type="function">
    <text evidence="21">Probable key protein responsible for the formation of membrane alterations by the virus. Induces the formation of convoluted membranes derived from the host ER. These remodeled membranes probably form the viral factories that contain the replication complex. Together with NS2 and NTPase, initiates the formation of the replication complex.</text>
</comment>
<dbReference type="SUPFAM" id="SSF88633">
    <property type="entry name" value="Positive stranded ssRNA viruses"/>
    <property type="match status" value="1"/>
</dbReference>
<dbReference type="PROSITE" id="PS51894">
    <property type="entry name" value="CV_3CL_PRO"/>
    <property type="match status" value="1"/>
</dbReference>
<dbReference type="GO" id="GO:0006351">
    <property type="term" value="P:DNA-templated transcription"/>
    <property type="evidence" value="ECO:0007669"/>
    <property type="project" value="InterPro"/>
</dbReference>
<keyword evidence="6" id="KW-0597">Phosphoprotein</keyword>
<organism evidence="26">
    <name type="scientific">Avocet calicivirus</name>
    <dbReference type="NCBI Taxonomy" id="2212749"/>
    <lineage>
        <taxon>Viruses</taxon>
        <taxon>Riboviria</taxon>
        <taxon>Orthornavirae</taxon>
        <taxon>Pisuviricota</taxon>
        <taxon>Pisoniviricetes</taxon>
        <taxon>Picornavirales</taxon>
        <taxon>Caliciviridae</taxon>
    </lineage>
</organism>
<comment type="subcellular location">
    <subcellularLocation>
        <location evidence="1">Host cytoplasm</location>
    </subcellularLocation>
    <subcellularLocation>
        <location evidence="2">Virion</location>
    </subcellularLocation>
</comment>
<dbReference type="GO" id="GO:0005524">
    <property type="term" value="F:ATP binding"/>
    <property type="evidence" value="ECO:0007669"/>
    <property type="project" value="UniProtKB-KW"/>
</dbReference>
<dbReference type="PRINTS" id="PR00916">
    <property type="entry name" value="2CENDOPTASE"/>
</dbReference>
<dbReference type="InterPro" id="IPR043128">
    <property type="entry name" value="Rev_trsase/Diguanyl_cyclase"/>
</dbReference>
<dbReference type="Gene3D" id="1.20.960.20">
    <property type="match status" value="1"/>
</dbReference>
<dbReference type="Pfam" id="PF00915">
    <property type="entry name" value="Calici_coat"/>
    <property type="match status" value="1"/>
</dbReference>
<dbReference type="Pfam" id="PF03510">
    <property type="entry name" value="Peptidase_C24"/>
    <property type="match status" value="1"/>
</dbReference>
<dbReference type="GO" id="GO:0003724">
    <property type="term" value="F:RNA helicase activity"/>
    <property type="evidence" value="ECO:0007669"/>
    <property type="project" value="InterPro"/>
</dbReference>
<dbReference type="PROSITE" id="PS50507">
    <property type="entry name" value="RDRP_SSRNA_POS"/>
    <property type="match status" value="1"/>
</dbReference>
<dbReference type="GO" id="GO:0019028">
    <property type="term" value="C:viral capsid"/>
    <property type="evidence" value="ECO:0007669"/>
    <property type="project" value="UniProtKB-KW"/>
</dbReference>
<evidence type="ECO:0000256" key="21">
    <source>
        <dbReference type="ARBA" id="ARBA00046246"/>
    </source>
</evidence>
<evidence type="ECO:0000256" key="19">
    <source>
        <dbReference type="ARBA" id="ARBA00045380"/>
    </source>
</evidence>
<dbReference type="Gene3D" id="1.10.260.110">
    <property type="match status" value="1"/>
</dbReference>
<dbReference type="PROSITE" id="PS51218">
    <property type="entry name" value="SF3_HELICASE_2"/>
    <property type="match status" value="1"/>
</dbReference>
<evidence type="ECO:0000256" key="14">
    <source>
        <dbReference type="ARBA" id="ARBA00022840"/>
    </source>
</evidence>
<protein>
    <recommendedName>
        <fullName evidence="3">Genome polyprotein</fullName>
    </recommendedName>
</protein>
<dbReference type="Gene3D" id="3.40.50.300">
    <property type="entry name" value="P-loop containing nucleotide triphosphate hydrolases"/>
    <property type="match status" value="1"/>
</dbReference>
<dbReference type="GO" id="GO:0003723">
    <property type="term" value="F:RNA binding"/>
    <property type="evidence" value="ECO:0007669"/>
    <property type="project" value="InterPro"/>
</dbReference>
<keyword evidence="16" id="KW-0693">Viral RNA replication</keyword>
<dbReference type="InterPro" id="IPR000317">
    <property type="entry name" value="Peptidase_C24"/>
</dbReference>
<evidence type="ECO:0000313" key="26">
    <source>
        <dbReference type="EMBL" id="AXF38649.1"/>
    </source>
</evidence>
<dbReference type="EMBL" id="MH453804">
    <property type="protein sequence ID" value="AXF38649.1"/>
    <property type="molecule type" value="Genomic_RNA"/>
</dbReference>
<dbReference type="GO" id="GO:0039694">
    <property type="term" value="P:viral RNA genome replication"/>
    <property type="evidence" value="ECO:0007669"/>
    <property type="project" value="InterPro"/>
</dbReference>
<keyword evidence="11" id="KW-0547">Nucleotide-binding</keyword>
<evidence type="ECO:0000256" key="5">
    <source>
        <dbReference type="ARBA" id="ARBA00022520"/>
    </source>
</evidence>
<evidence type="ECO:0000259" key="25">
    <source>
        <dbReference type="PROSITE" id="PS51894"/>
    </source>
</evidence>
<keyword evidence="14" id="KW-0067">ATP-binding</keyword>
<evidence type="ECO:0000259" key="24">
    <source>
        <dbReference type="PROSITE" id="PS51218"/>
    </source>
</evidence>
<keyword evidence="4" id="KW-0696">RNA-directed RNA polymerase</keyword>
<dbReference type="Gene3D" id="2.60.120.20">
    <property type="match status" value="1"/>
</dbReference>
<evidence type="ECO:0000256" key="1">
    <source>
        <dbReference type="ARBA" id="ARBA00004192"/>
    </source>
</evidence>
<comment type="function">
    <text evidence="20">Viral genome-linked protein is covalently linked to the 5'-end of the positive-strand, negative-strand genomic RNAs and subgenomic RNA. Acts as a genome-linked replication primer. May recruit ribosome to viral RNA thereby promoting viral proteins translation. Interacts with host translation initiation complex to allow the translation of viral proteins.</text>
</comment>
<evidence type="ECO:0000256" key="8">
    <source>
        <dbReference type="ARBA" id="ARBA00022670"/>
    </source>
</evidence>
<dbReference type="InterPro" id="IPR029053">
    <property type="entry name" value="Viral_coat"/>
</dbReference>
<evidence type="ECO:0000256" key="12">
    <source>
        <dbReference type="ARBA" id="ARBA00022801"/>
    </source>
</evidence>
<evidence type="ECO:0000256" key="9">
    <source>
        <dbReference type="ARBA" id="ARBA00022679"/>
    </source>
</evidence>
<accession>A0A3G1RP86</accession>
<dbReference type="GO" id="GO:0006508">
    <property type="term" value="P:proteolysis"/>
    <property type="evidence" value="ECO:0007669"/>
    <property type="project" value="UniProtKB-KW"/>
</dbReference>
<evidence type="ECO:0000256" key="22">
    <source>
        <dbReference type="SAM" id="MobiDB-lite"/>
    </source>
</evidence>
<comment type="function">
    <text evidence="18">Together with NTPase and NS4, initiates the formation of the replication complex. Induces the proliferation of the host smooth ER membranes forming long tubular structures. These remodeled membranes probably form the viral factories that contain the replication complex.</text>
</comment>
<feature type="region of interest" description="Disordered" evidence="22">
    <location>
        <begin position="1795"/>
        <end position="1822"/>
    </location>
</feature>
<feature type="domain" description="Peptidase C24" evidence="25">
    <location>
        <begin position="1114"/>
        <end position="1271"/>
    </location>
</feature>
<reference evidence="26" key="1">
    <citation type="journal article" date="2018" name="Mol. Ecol.">
        <title>Virus-virus interactions and host ecology are associated with RNA virome structure in wild birds.</title>
        <authorList>
            <person name="Wille M."/>
            <person name="Eden J.S."/>
            <person name="Shi M."/>
            <person name="Klaassen M."/>
            <person name="Hurt A.C."/>
            <person name="Holmes E.C."/>
        </authorList>
    </citation>
    <scope>NUCLEOTIDE SEQUENCE</scope>
    <source>
        <strain evidence="26">MW21</strain>
    </source>
</reference>
<keyword evidence="9" id="KW-0808">Transferase</keyword>
<feature type="domain" description="SF3 helicase" evidence="24">
    <location>
        <begin position="560"/>
        <end position="721"/>
    </location>
</feature>
<dbReference type="InterPro" id="IPR007094">
    <property type="entry name" value="RNA-dir_pol_PSvirus"/>
</dbReference>
<keyword evidence="10" id="KW-0548">Nucleotidyltransferase</keyword>
<keyword evidence="8" id="KW-0645">Protease</keyword>
<name>A0A3G1RP86_9CALI</name>
<dbReference type="InterPro" id="IPR043502">
    <property type="entry name" value="DNA/RNA_pol_sf"/>
</dbReference>
<evidence type="ECO:0000256" key="11">
    <source>
        <dbReference type="ARBA" id="ARBA00022741"/>
    </source>
</evidence>
<evidence type="ECO:0000256" key="15">
    <source>
        <dbReference type="ARBA" id="ARBA00022844"/>
    </source>
</evidence>
<dbReference type="InterPro" id="IPR004004">
    <property type="entry name" value="Helic/Pol/Pept_Calicivir-typ"/>
</dbReference>
<dbReference type="SUPFAM" id="SSF52540">
    <property type="entry name" value="P-loop containing nucleoside triphosphate hydrolases"/>
    <property type="match status" value="1"/>
</dbReference>
<dbReference type="InterPro" id="IPR000605">
    <property type="entry name" value="Helicase_SF3_ssDNA/RNA_vir"/>
</dbReference>
<evidence type="ECO:0000256" key="7">
    <source>
        <dbReference type="ARBA" id="ARBA00022561"/>
    </source>
</evidence>
<keyword evidence="12" id="KW-0378">Hydrolase</keyword>
<dbReference type="GO" id="GO:0004197">
    <property type="term" value="F:cysteine-type endopeptidase activity"/>
    <property type="evidence" value="ECO:0007669"/>
    <property type="project" value="InterPro"/>
</dbReference>
<dbReference type="CDD" id="cd23192">
    <property type="entry name" value="Caliciviridae_RdRp"/>
    <property type="match status" value="1"/>
</dbReference>
<evidence type="ECO:0000256" key="3">
    <source>
        <dbReference type="ARBA" id="ARBA00020107"/>
    </source>
</evidence>
<evidence type="ECO:0000256" key="4">
    <source>
        <dbReference type="ARBA" id="ARBA00022484"/>
    </source>
</evidence>
<keyword evidence="17" id="KW-1035">Host cytoplasm</keyword>
<keyword evidence="5" id="KW-0191">Covalent protein-RNA linkage</keyword>
<dbReference type="InterPro" id="IPR033703">
    <property type="entry name" value="Rhv-like"/>
</dbReference>
<evidence type="ECO:0000256" key="16">
    <source>
        <dbReference type="ARBA" id="ARBA00022953"/>
    </source>
</evidence>
<dbReference type="InterPro" id="IPR009003">
    <property type="entry name" value="Peptidase_S1_PA"/>
</dbReference>
<dbReference type="Gene3D" id="3.30.70.270">
    <property type="match status" value="2"/>
</dbReference>
<dbReference type="SUPFAM" id="SSF50494">
    <property type="entry name" value="Trypsin-like serine proteases"/>
    <property type="match status" value="1"/>
</dbReference>
<evidence type="ECO:0000256" key="18">
    <source>
        <dbReference type="ARBA" id="ARBA00045264"/>
    </source>
</evidence>
<dbReference type="GO" id="GO:0003968">
    <property type="term" value="F:RNA-directed RNA polymerase activity"/>
    <property type="evidence" value="ECO:0007669"/>
    <property type="project" value="UniProtKB-KW"/>
</dbReference>
<dbReference type="CDD" id="cd00205">
    <property type="entry name" value="rhv_like"/>
    <property type="match status" value="1"/>
</dbReference>